<evidence type="ECO:0000256" key="2">
    <source>
        <dbReference type="ARBA" id="ARBA00023125"/>
    </source>
</evidence>
<proteinExistence type="predicted"/>
<dbReference type="Gene3D" id="1.20.120.530">
    <property type="entry name" value="GntR ligand-binding domain-like"/>
    <property type="match status" value="1"/>
</dbReference>
<evidence type="ECO:0000256" key="1">
    <source>
        <dbReference type="ARBA" id="ARBA00023015"/>
    </source>
</evidence>
<gene>
    <name evidence="5" type="ORF">GCM10009775_07960</name>
</gene>
<organism evidence="5 6">
    <name type="scientific">Microbacterium aoyamense</name>
    <dbReference type="NCBI Taxonomy" id="344166"/>
    <lineage>
        <taxon>Bacteria</taxon>
        <taxon>Bacillati</taxon>
        <taxon>Actinomycetota</taxon>
        <taxon>Actinomycetes</taxon>
        <taxon>Micrococcales</taxon>
        <taxon>Microbacteriaceae</taxon>
        <taxon>Microbacterium</taxon>
    </lineage>
</organism>
<keyword evidence="6" id="KW-1185">Reference proteome</keyword>
<dbReference type="RefSeq" id="WP_248145673.1">
    <property type="nucleotide sequence ID" value="NZ_BAAAOF010000002.1"/>
</dbReference>
<dbReference type="InterPro" id="IPR019885">
    <property type="entry name" value="Tscrpt_reg_HTH_AsnC-type_CS"/>
</dbReference>
<evidence type="ECO:0000259" key="4">
    <source>
        <dbReference type="PROSITE" id="PS50949"/>
    </source>
</evidence>
<dbReference type="SMART" id="SM00345">
    <property type="entry name" value="HTH_GNTR"/>
    <property type="match status" value="1"/>
</dbReference>
<dbReference type="SUPFAM" id="SSF46785">
    <property type="entry name" value="Winged helix' DNA-binding domain"/>
    <property type="match status" value="1"/>
</dbReference>
<evidence type="ECO:0000313" key="6">
    <source>
        <dbReference type="Proteomes" id="UP001501343"/>
    </source>
</evidence>
<accession>A0ABN2PCV3</accession>
<dbReference type="SMART" id="SM00895">
    <property type="entry name" value="FCD"/>
    <property type="match status" value="1"/>
</dbReference>
<keyword evidence="1" id="KW-0805">Transcription regulation</keyword>
<dbReference type="Pfam" id="PF00392">
    <property type="entry name" value="GntR"/>
    <property type="match status" value="1"/>
</dbReference>
<evidence type="ECO:0000256" key="3">
    <source>
        <dbReference type="ARBA" id="ARBA00023163"/>
    </source>
</evidence>
<dbReference type="InterPro" id="IPR036390">
    <property type="entry name" value="WH_DNA-bd_sf"/>
</dbReference>
<feature type="domain" description="HTH gntR-type" evidence="4">
    <location>
        <begin position="11"/>
        <end position="81"/>
    </location>
</feature>
<dbReference type="InterPro" id="IPR011711">
    <property type="entry name" value="GntR_C"/>
</dbReference>
<name>A0ABN2PCV3_9MICO</name>
<comment type="caution">
    <text evidence="5">The sequence shown here is derived from an EMBL/GenBank/DDBJ whole genome shotgun (WGS) entry which is preliminary data.</text>
</comment>
<dbReference type="Gene3D" id="1.10.10.10">
    <property type="entry name" value="Winged helix-like DNA-binding domain superfamily/Winged helix DNA-binding domain"/>
    <property type="match status" value="1"/>
</dbReference>
<evidence type="ECO:0000313" key="5">
    <source>
        <dbReference type="EMBL" id="GAA1917835.1"/>
    </source>
</evidence>
<reference evidence="5 6" key="1">
    <citation type="journal article" date="2019" name="Int. J. Syst. Evol. Microbiol.">
        <title>The Global Catalogue of Microorganisms (GCM) 10K type strain sequencing project: providing services to taxonomists for standard genome sequencing and annotation.</title>
        <authorList>
            <consortium name="The Broad Institute Genomics Platform"/>
            <consortium name="The Broad Institute Genome Sequencing Center for Infectious Disease"/>
            <person name="Wu L."/>
            <person name="Ma J."/>
        </authorList>
    </citation>
    <scope>NUCLEOTIDE SEQUENCE [LARGE SCALE GENOMIC DNA]</scope>
    <source>
        <strain evidence="5 6">JCM 14900</strain>
    </source>
</reference>
<dbReference type="PRINTS" id="PR00035">
    <property type="entry name" value="HTHGNTR"/>
</dbReference>
<dbReference type="PROSITE" id="PS00519">
    <property type="entry name" value="HTH_ASNC_1"/>
    <property type="match status" value="1"/>
</dbReference>
<sequence>MYEPSIVDARGGRIPDTEDPITSQLVDLIVRTGIGGRLPTERNLAEELNVSRTLLRDRLTLLEALGVIQRRSGQGTFVQPLDANRLGNALDIGLQLTDHTTESLQSVRTALERQAAAEAAQRIDRLNVAKMQIAMDVIRESPSNAAVEQADFEFHAALMKASGNSSIVFFADALGVPLRRSFAERRKILERIPHQHELMIELHEAILNAVLAQNPTAAKESVDAHFDRYDAEVAALMLSETQTA</sequence>
<dbReference type="PANTHER" id="PTHR43537">
    <property type="entry name" value="TRANSCRIPTIONAL REGULATOR, GNTR FAMILY"/>
    <property type="match status" value="1"/>
</dbReference>
<keyword evidence="2" id="KW-0238">DNA-binding</keyword>
<dbReference type="PANTHER" id="PTHR43537:SF44">
    <property type="entry name" value="GNTR FAMILY REGULATORY PROTEIN"/>
    <property type="match status" value="1"/>
</dbReference>
<dbReference type="SUPFAM" id="SSF48008">
    <property type="entry name" value="GntR ligand-binding domain-like"/>
    <property type="match status" value="1"/>
</dbReference>
<protein>
    <submittedName>
        <fullName evidence="5">FadR/GntR family transcriptional regulator</fullName>
    </submittedName>
</protein>
<dbReference type="EMBL" id="BAAAOF010000002">
    <property type="protein sequence ID" value="GAA1917835.1"/>
    <property type="molecule type" value="Genomic_DNA"/>
</dbReference>
<keyword evidence="3" id="KW-0804">Transcription</keyword>
<dbReference type="InterPro" id="IPR000524">
    <property type="entry name" value="Tscrpt_reg_HTH_GntR"/>
</dbReference>
<dbReference type="InterPro" id="IPR008920">
    <property type="entry name" value="TF_FadR/GntR_C"/>
</dbReference>
<dbReference type="PROSITE" id="PS50949">
    <property type="entry name" value="HTH_GNTR"/>
    <property type="match status" value="1"/>
</dbReference>
<dbReference type="Proteomes" id="UP001501343">
    <property type="component" value="Unassembled WGS sequence"/>
</dbReference>
<dbReference type="InterPro" id="IPR036388">
    <property type="entry name" value="WH-like_DNA-bd_sf"/>
</dbReference>
<dbReference type="Pfam" id="PF07729">
    <property type="entry name" value="FCD"/>
    <property type="match status" value="1"/>
</dbReference>